<dbReference type="Gene3D" id="3.40.50.300">
    <property type="entry name" value="P-loop containing nucleotide triphosphate hydrolases"/>
    <property type="match status" value="1"/>
</dbReference>
<proteinExistence type="predicted"/>
<dbReference type="InterPro" id="IPR000792">
    <property type="entry name" value="Tscrpt_reg_LuxR_C"/>
</dbReference>
<dbReference type="EMBL" id="SXFB01000004">
    <property type="protein sequence ID" value="NFV25971.1"/>
    <property type="molecule type" value="Genomic_DNA"/>
</dbReference>
<organism evidence="4 5">
    <name type="scientific">Clostridium botulinum</name>
    <dbReference type="NCBI Taxonomy" id="1491"/>
    <lineage>
        <taxon>Bacteria</taxon>
        <taxon>Bacillati</taxon>
        <taxon>Bacillota</taxon>
        <taxon>Clostridia</taxon>
        <taxon>Eubacteriales</taxon>
        <taxon>Clostridiaceae</taxon>
        <taxon>Clostridium</taxon>
    </lineage>
</organism>
<keyword evidence="3" id="KW-0804">Transcription</keyword>
<dbReference type="PROSITE" id="PS50043">
    <property type="entry name" value="HTH_LUXR_2"/>
    <property type="match status" value="1"/>
</dbReference>
<dbReference type="InterPro" id="IPR036388">
    <property type="entry name" value="WH-like_DNA-bd_sf"/>
</dbReference>
<dbReference type="PANTHER" id="PTHR44688">
    <property type="entry name" value="DNA-BINDING TRANSCRIPTIONAL ACTIVATOR DEVR_DOSR"/>
    <property type="match status" value="1"/>
</dbReference>
<sequence>MIINPESLKNINSEYILNRKRIVKKVDSCLSCSNIVYFFAPIGSGKTIAMNYYVQKIKIDVLWFEMERKDNNNINLFNSLFKILNKFNDNKKRIVVLDSFDLISDSQRLEEFITLINKFSQNFKYIFLSRKKIPACFSLFIAKSMIQVVNSKDLCFNKDEINEFYSKNGIMLSQNKINKLIETTRGWPAILSIFLMCLKLQLTSNFESLFVHNEYVNDFIYKNIWKKFNPEIQRFLIIISLCDEIEINQCKEITGEGDLEDFLEEVMNLHNNNIYVLNPIMGNFLIDRQSELADEEKVDVYKKVGIWYEKSNLNLEAAKYYGKANDYKNEIRNLEKFCSKKIEFKKIEIVEDYIRNLPQDILKNNSTLCATMAFICIIYYKLDEAIKWYENLLNIRDELNEKVKSISKNEDGKIDTTKEFLKYSRILLETEKNIDFIYFHMPHFNNKDMVKKFLEMKIKKPKYNNKFIENISLTFNFPSIINGIRDISSICVNYNEKFKEKKNLISDIYGDYGISLFNLACAEIDYEKDNINKCLIKLTSEIIDYKRKAHIDMLFVAYIIFSKSMIVNGYINEAKIHLTTLKEFIKEKEADYLMKNFEAVYARFNLLNGKLKEANDWILLYPTETEPRFNLLDMYKYFTKARIYIANGEYIKANTFLQIIYKLNYEYNNTYRIAECCILQSIALFKSKDEQLAFAKMEEALILMQNFDYTRIFADEGEACYKVLNNYIKSKNKDKRIDEKYIKKILLRTREFGAIYPKYLKIFDEFPEIYLTKSEIKILYLINKGMSNIEISEYLNIKKDTVKFHTKNIYSKLNVKNRIQAIKVAKEFGIIKEI</sequence>
<dbReference type="SMART" id="SM00421">
    <property type="entry name" value="HTH_LUXR"/>
    <property type="match status" value="1"/>
</dbReference>
<dbReference type="SUPFAM" id="SSF52540">
    <property type="entry name" value="P-loop containing nucleoside triphosphate hydrolases"/>
    <property type="match status" value="1"/>
</dbReference>
<dbReference type="AlphaFoldDB" id="A0A6B4JH17"/>
<dbReference type="CDD" id="cd06170">
    <property type="entry name" value="LuxR_C_like"/>
    <property type="match status" value="1"/>
</dbReference>
<dbReference type="GO" id="GO:0003677">
    <property type="term" value="F:DNA binding"/>
    <property type="evidence" value="ECO:0007669"/>
    <property type="project" value="UniProtKB-KW"/>
</dbReference>
<dbReference type="Gene3D" id="1.25.40.10">
    <property type="entry name" value="Tetratricopeptide repeat domain"/>
    <property type="match status" value="1"/>
</dbReference>
<evidence type="ECO:0000256" key="1">
    <source>
        <dbReference type="ARBA" id="ARBA00023015"/>
    </source>
</evidence>
<dbReference type="PROSITE" id="PS00622">
    <property type="entry name" value="HTH_LUXR_1"/>
    <property type="match status" value="1"/>
</dbReference>
<dbReference type="Pfam" id="PF17874">
    <property type="entry name" value="TPR_MalT"/>
    <property type="match status" value="1"/>
</dbReference>
<dbReference type="Proteomes" id="UP000486903">
    <property type="component" value="Unassembled WGS sequence"/>
</dbReference>
<dbReference type="Pfam" id="PF00196">
    <property type="entry name" value="GerE"/>
    <property type="match status" value="1"/>
</dbReference>
<dbReference type="Gene3D" id="1.10.10.10">
    <property type="entry name" value="Winged helix-like DNA-binding domain superfamily/Winged helix DNA-binding domain"/>
    <property type="match status" value="1"/>
</dbReference>
<gene>
    <name evidence="4" type="ORF">FDG31_07245</name>
</gene>
<dbReference type="GO" id="GO:0006355">
    <property type="term" value="P:regulation of DNA-templated transcription"/>
    <property type="evidence" value="ECO:0007669"/>
    <property type="project" value="InterPro"/>
</dbReference>
<protein>
    <submittedName>
        <fullName evidence="4">LuxR family transcriptional regulator</fullName>
    </submittedName>
</protein>
<comment type="caution">
    <text evidence="4">The sequence shown here is derived from an EMBL/GenBank/DDBJ whole genome shotgun (WGS) entry which is preliminary data.</text>
</comment>
<evidence type="ECO:0000256" key="2">
    <source>
        <dbReference type="ARBA" id="ARBA00023125"/>
    </source>
</evidence>
<dbReference type="InterPro" id="IPR041617">
    <property type="entry name" value="TPR_MalT"/>
</dbReference>
<evidence type="ECO:0000313" key="4">
    <source>
        <dbReference type="EMBL" id="NFV25971.1"/>
    </source>
</evidence>
<keyword evidence="1" id="KW-0805">Transcription regulation</keyword>
<dbReference type="SUPFAM" id="SSF48452">
    <property type="entry name" value="TPR-like"/>
    <property type="match status" value="1"/>
</dbReference>
<dbReference type="InterPro" id="IPR011990">
    <property type="entry name" value="TPR-like_helical_dom_sf"/>
</dbReference>
<dbReference type="SUPFAM" id="SSF46894">
    <property type="entry name" value="C-terminal effector domain of the bipartite response regulators"/>
    <property type="match status" value="1"/>
</dbReference>
<keyword evidence="2" id="KW-0238">DNA-binding</keyword>
<dbReference type="InterPro" id="IPR016032">
    <property type="entry name" value="Sig_transdc_resp-reg_C-effctor"/>
</dbReference>
<dbReference type="PRINTS" id="PR00038">
    <property type="entry name" value="HTHLUXR"/>
</dbReference>
<evidence type="ECO:0000256" key="3">
    <source>
        <dbReference type="ARBA" id="ARBA00023163"/>
    </source>
</evidence>
<dbReference type="RefSeq" id="WP_003372449.1">
    <property type="nucleotide sequence ID" value="NZ_JACBBA010000001.1"/>
</dbReference>
<reference evidence="4 5" key="1">
    <citation type="submission" date="2019-04" db="EMBL/GenBank/DDBJ databases">
        <title>Genome sequencing of Clostridium botulinum Groups I-IV and Clostridium butyricum.</title>
        <authorList>
            <person name="Brunt J."/>
            <person name="Van Vliet A.H.M."/>
            <person name="Stringer S.C."/>
            <person name="Carter A.T."/>
            <person name="Peck M.W."/>
        </authorList>
    </citation>
    <scope>NUCLEOTIDE SEQUENCE [LARGE SCALE GENOMIC DNA]</scope>
    <source>
        <strain evidence="4 5">BL81</strain>
    </source>
</reference>
<evidence type="ECO:0000313" key="5">
    <source>
        <dbReference type="Proteomes" id="UP000486903"/>
    </source>
</evidence>
<dbReference type="InterPro" id="IPR027417">
    <property type="entry name" value="P-loop_NTPase"/>
</dbReference>
<accession>A0A6B4JH17</accession>
<name>A0A6B4JH17_CLOBO</name>
<dbReference type="PANTHER" id="PTHR44688:SF16">
    <property type="entry name" value="DNA-BINDING TRANSCRIPTIONAL ACTIVATOR DEVR_DOSR"/>
    <property type="match status" value="1"/>
</dbReference>